<dbReference type="EMBL" id="CAXHTB010000009">
    <property type="protein sequence ID" value="CAL0311562.1"/>
    <property type="molecule type" value="Genomic_DNA"/>
</dbReference>
<evidence type="ECO:0000313" key="2">
    <source>
        <dbReference type="Proteomes" id="UP001497480"/>
    </source>
</evidence>
<proteinExistence type="predicted"/>
<gene>
    <name evidence="1" type="ORF">LLUT_LOCUS12622</name>
</gene>
<name>A0AAV1WRW7_LUPLU</name>
<dbReference type="Gene3D" id="1.20.120.1750">
    <property type="match status" value="1"/>
</dbReference>
<accession>A0AAV1WRW7</accession>
<dbReference type="Pfam" id="PF26200">
    <property type="entry name" value="Rcat_RNF216"/>
    <property type="match status" value="1"/>
</dbReference>
<protein>
    <recommendedName>
        <fullName evidence="3">B box-type domain-containing protein</fullName>
    </recommendedName>
</protein>
<dbReference type="AlphaFoldDB" id="A0AAV1WRW7"/>
<dbReference type="SUPFAM" id="SSF57850">
    <property type="entry name" value="RING/U-box"/>
    <property type="match status" value="1"/>
</dbReference>
<evidence type="ECO:0008006" key="3">
    <source>
        <dbReference type="Google" id="ProtNLM"/>
    </source>
</evidence>
<evidence type="ECO:0000313" key="1">
    <source>
        <dbReference type="EMBL" id="CAL0311562.1"/>
    </source>
</evidence>
<keyword evidence="2" id="KW-1185">Reference proteome</keyword>
<comment type="caution">
    <text evidence="1">The sequence shown here is derived from an EMBL/GenBank/DDBJ whole genome shotgun (WGS) entry which is preliminary data.</text>
</comment>
<organism evidence="1 2">
    <name type="scientific">Lupinus luteus</name>
    <name type="common">European yellow lupine</name>
    <dbReference type="NCBI Taxonomy" id="3873"/>
    <lineage>
        <taxon>Eukaryota</taxon>
        <taxon>Viridiplantae</taxon>
        <taxon>Streptophyta</taxon>
        <taxon>Embryophyta</taxon>
        <taxon>Tracheophyta</taxon>
        <taxon>Spermatophyta</taxon>
        <taxon>Magnoliopsida</taxon>
        <taxon>eudicotyledons</taxon>
        <taxon>Gunneridae</taxon>
        <taxon>Pentapetalae</taxon>
        <taxon>rosids</taxon>
        <taxon>fabids</taxon>
        <taxon>Fabales</taxon>
        <taxon>Fabaceae</taxon>
        <taxon>Papilionoideae</taxon>
        <taxon>50 kb inversion clade</taxon>
        <taxon>genistoids sensu lato</taxon>
        <taxon>core genistoids</taxon>
        <taxon>Genisteae</taxon>
        <taxon>Lupinus</taxon>
    </lineage>
</organism>
<sequence>MAISQPEGCFIMVCGNCGEYFCYRCNKAIDKSDPYGHFSASRAMVMQQQHGPY</sequence>
<reference evidence="1 2" key="1">
    <citation type="submission" date="2024-03" db="EMBL/GenBank/DDBJ databases">
        <authorList>
            <person name="Martinez-Hernandez J."/>
        </authorList>
    </citation>
    <scope>NUCLEOTIDE SEQUENCE [LARGE SCALE GENOMIC DNA]</scope>
</reference>
<dbReference type="Proteomes" id="UP001497480">
    <property type="component" value="Unassembled WGS sequence"/>
</dbReference>